<dbReference type="EMBL" id="JQ844209">
    <property type="protein sequence ID" value="AGS52785.1"/>
    <property type="molecule type" value="Genomic_DNA"/>
</dbReference>
<name>A0A806KDU5_9BACT</name>
<accession>A0A806KDU5</accession>
<evidence type="ECO:0000313" key="1">
    <source>
        <dbReference type="EMBL" id="AGS52785.1"/>
    </source>
</evidence>
<organism evidence="1">
    <name type="scientific">uncultured bacterium contig00142</name>
    <dbReference type="NCBI Taxonomy" id="1181584"/>
    <lineage>
        <taxon>Bacteria</taxon>
        <taxon>environmental samples</taxon>
    </lineage>
</organism>
<protein>
    <submittedName>
        <fullName evidence="1">Uncharacterized protein</fullName>
    </submittedName>
</protein>
<reference evidence="1" key="1">
    <citation type="submission" date="2012-03" db="EMBL/GenBank/DDBJ databases">
        <title>Functional metagenomics reveals considerable lignocellulase gene clusters in the gut microbiome of a wood-feeding higher termite.</title>
        <authorList>
            <person name="Liu N."/>
        </authorList>
    </citation>
    <scope>NUCLEOTIDE SEQUENCE</scope>
</reference>
<proteinExistence type="predicted"/>
<dbReference type="AlphaFoldDB" id="A0A806KDU5"/>
<sequence length="75" mass="8755">MYEQHIKGVDFYEHVDRILETAKRTNTYTLIASHAINPAASATDNNVAITPERLEYILKKAQEMGLRFYTYKDFQ</sequence>